<dbReference type="AlphaFoldDB" id="A0A803N7G8"/>
<dbReference type="RefSeq" id="XP_021745491.1">
    <property type="nucleotide sequence ID" value="XM_021889799.1"/>
</dbReference>
<dbReference type="GO" id="GO:0050105">
    <property type="term" value="F:L-gulonolactone oxidase activity"/>
    <property type="evidence" value="ECO:0007669"/>
    <property type="project" value="UniProtKB-EC"/>
</dbReference>
<proteinExistence type="inferred from homology"/>
<evidence type="ECO:0000256" key="4">
    <source>
        <dbReference type="ARBA" id="ARBA00013121"/>
    </source>
</evidence>
<dbReference type="GO" id="GO:0019853">
    <property type="term" value="P:L-ascorbic acid biosynthetic process"/>
    <property type="evidence" value="ECO:0007669"/>
    <property type="project" value="UniProtKB-UniPathway"/>
</dbReference>
<comment type="cofactor">
    <cofactor evidence="1">
        <name>FAD</name>
        <dbReference type="ChEBI" id="CHEBI:57692"/>
    </cofactor>
</comment>
<dbReference type="OrthoDB" id="610608at2759"/>
<dbReference type="PANTHER" id="PTHR13878:SF125">
    <property type="entry name" value="L-GULONOLACTONE OXIDASE 3"/>
    <property type="match status" value="1"/>
</dbReference>
<keyword evidence="6 9" id="KW-0732">Signal</keyword>
<dbReference type="InterPro" id="IPR036318">
    <property type="entry name" value="FAD-bd_PCMH-like_sf"/>
</dbReference>
<dbReference type="GO" id="GO:0071949">
    <property type="term" value="F:FAD binding"/>
    <property type="evidence" value="ECO:0007669"/>
    <property type="project" value="InterPro"/>
</dbReference>
<keyword evidence="12" id="KW-1185">Reference proteome</keyword>
<evidence type="ECO:0000256" key="1">
    <source>
        <dbReference type="ARBA" id="ARBA00001974"/>
    </source>
</evidence>
<name>A0A803N7G8_CHEQI</name>
<keyword evidence="7" id="KW-0560">Oxidoreductase</keyword>
<dbReference type="InterPro" id="IPR055154">
    <property type="entry name" value="GULLO2-like_C"/>
</dbReference>
<dbReference type="InterPro" id="IPR006094">
    <property type="entry name" value="Oxid_FAD_bind_N"/>
</dbReference>
<dbReference type="NCBIfam" id="TIGR01677">
    <property type="entry name" value="pln_FAD_oxido"/>
    <property type="match status" value="1"/>
</dbReference>
<evidence type="ECO:0000259" key="10">
    <source>
        <dbReference type="PROSITE" id="PS51387"/>
    </source>
</evidence>
<evidence type="ECO:0000313" key="12">
    <source>
        <dbReference type="Proteomes" id="UP000596660"/>
    </source>
</evidence>
<dbReference type="GeneID" id="110711421"/>
<protein>
    <recommendedName>
        <fullName evidence="4">L-gulonolactone oxidase</fullName>
        <ecNumber evidence="4">1.1.3.8</ecNumber>
    </recommendedName>
</protein>
<evidence type="ECO:0000256" key="9">
    <source>
        <dbReference type="SAM" id="SignalP"/>
    </source>
</evidence>
<dbReference type="GO" id="GO:0003885">
    <property type="term" value="F:D-arabinono-1,4-lactone oxidase activity"/>
    <property type="evidence" value="ECO:0007669"/>
    <property type="project" value="InterPro"/>
</dbReference>
<dbReference type="PANTHER" id="PTHR13878">
    <property type="entry name" value="GULONOLACTONE OXIDASE"/>
    <property type="match status" value="1"/>
</dbReference>
<organism evidence="11 12">
    <name type="scientific">Chenopodium quinoa</name>
    <name type="common">Quinoa</name>
    <dbReference type="NCBI Taxonomy" id="63459"/>
    <lineage>
        <taxon>Eukaryota</taxon>
        <taxon>Viridiplantae</taxon>
        <taxon>Streptophyta</taxon>
        <taxon>Embryophyta</taxon>
        <taxon>Tracheophyta</taxon>
        <taxon>Spermatophyta</taxon>
        <taxon>Magnoliopsida</taxon>
        <taxon>eudicotyledons</taxon>
        <taxon>Gunneridae</taxon>
        <taxon>Pentapetalae</taxon>
        <taxon>Caryophyllales</taxon>
        <taxon>Chenopodiaceae</taxon>
        <taxon>Chenopodioideae</taxon>
        <taxon>Atripliceae</taxon>
        <taxon>Chenopodium</taxon>
    </lineage>
</organism>
<evidence type="ECO:0000256" key="5">
    <source>
        <dbReference type="ARBA" id="ARBA00022644"/>
    </source>
</evidence>
<evidence type="ECO:0000256" key="6">
    <source>
        <dbReference type="ARBA" id="ARBA00022729"/>
    </source>
</evidence>
<feature type="chain" id="PRO_5031350447" description="L-gulonolactone oxidase" evidence="9">
    <location>
        <begin position="36"/>
        <end position="604"/>
    </location>
</feature>
<dbReference type="GO" id="GO:0016020">
    <property type="term" value="C:membrane"/>
    <property type="evidence" value="ECO:0007669"/>
    <property type="project" value="InterPro"/>
</dbReference>
<dbReference type="Pfam" id="PF01565">
    <property type="entry name" value="FAD_binding_4"/>
    <property type="match status" value="1"/>
</dbReference>
<feature type="domain" description="FAD-binding PCMH-type" evidence="10">
    <location>
        <begin position="62"/>
        <end position="244"/>
    </location>
</feature>
<dbReference type="InterPro" id="IPR010030">
    <property type="entry name" value="GULO_Plant"/>
</dbReference>
<dbReference type="UniPathway" id="UPA00132"/>
<dbReference type="Pfam" id="PF22906">
    <property type="entry name" value="GULLO2-like_3rd"/>
    <property type="match status" value="1"/>
</dbReference>
<evidence type="ECO:0000256" key="8">
    <source>
        <dbReference type="ARBA" id="ARBA00048083"/>
    </source>
</evidence>
<dbReference type="KEGG" id="cqi:110711421"/>
<evidence type="ECO:0000256" key="2">
    <source>
        <dbReference type="ARBA" id="ARBA00005147"/>
    </source>
</evidence>
<evidence type="ECO:0000256" key="7">
    <source>
        <dbReference type="ARBA" id="ARBA00023002"/>
    </source>
</evidence>
<reference evidence="11" key="1">
    <citation type="journal article" date="2017" name="Nature">
        <title>The genome of Chenopodium quinoa.</title>
        <authorList>
            <person name="Jarvis D.E."/>
            <person name="Ho Y.S."/>
            <person name="Lightfoot D.J."/>
            <person name="Schmoeckel S.M."/>
            <person name="Li B."/>
            <person name="Borm T.J.A."/>
            <person name="Ohyanagi H."/>
            <person name="Mineta K."/>
            <person name="Michell C.T."/>
            <person name="Saber N."/>
            <person name="Kharbatia N.M."/>
            <person name="Rupper R.R."/>
            <person name="Sharp A.R."/>
            <person name="Dally N."/>
            <person name="Boughton B.A."/>
            <person name="Woo Y.H."/>
            <person name="Gao G."/>
            <person name="Schijlen E.G.W.M."/>
            <person name="Guo X."/>
            <person name="Momin A.A."/>
            <person name="Negrao S."/>
            <person name="Al-Babili S."/>
            <person name="Gehring C."/>
            <person name="Roessner U."/>
            <person name="Jung C."/>
            <person name="Murphy K."/>
            <person name="Arold S.T."/>
            <person name="Gojobori T."/>
            <person name="van der Linden C.G."/>
            <person name="van Loo E.N."/>
            <person name="Jellen E.N."/>
            <person name="Maughan P.J."/>
            <person name="Tester M."/>
        </authorList>
    </citation>
    <scope>NUCLEOTIDE SEQUENCE [LARGE SCALE GENOMIC DNA]</scope>
    <source>
        <strain evidence="11">cv. PI 614886</strain>
    </source>
</reference>
<dbReference type="Proteomes" id="UP000596660">
    <property type="component" value="Unplaced"/>
</dbReference>
<dbReference type="SMR" id="A0A803N7G8"/>
<evidence type="ECO:0000313" key="11">
    <source>
        <dbReference type="EnsemblPlants" id="AUR62041722-RA:cds"/>
    </source>
</evidence>
<keyword evidence="5" id="KW-0060">Ascorbate biosynthesis</keyword>
<comment type="similarity">
    <text evidence="3">Belongs to the oxygen-dependent FAD-linked oxidoreductase family.</text>
</comment>
<dbReference type="EC" id="1.1.3.8" evidence="4"/>
<dbReference type="PROSITE" id="PS51387">
    <property type="entry name" value="FAD_PCMH"/>
    <property type="match status" value="1"/>
</dbReference>
<accession>A0A803N7G8</accession>
<dbReference type="Pfam" id="PF04030">
    <property type="entry name" value="ALO"/>
    <property type="match status" value="1"/>
</dbReference>
<sequence>MKMGRKKLMLNFPTLITTIFSLIIILSFLPQNVNAKPPPNPVQCNGKVCTLKNGYGVWGDRRDCTSPSISYPTTEEELRLAVANANRNKLKVKVVTKFSHTIPKLACPSSKTNQTTLISTERYNSHIEIDTKNMVVTVDAGVSLRDLTNKVEGAALSLVAAPYWEGVTVGGLISTGAHGSSWWGKGGAVHDHVVGISLVVPGKESEGFAKVLWLEGNDPLFKAAKVSLGVLGVISKVKLSLEPAFKRSITYDFTKDDDIEQIYVNHAKKFEFGDITWYPSKYTAVYRYDNRVDINTSGDGINDFLGFQSQSVLVSMATRSTEKTFENSKDEKGKCTMATTFMAYKQTIANGLKNNKLIFTNYPVIGTQANIQASGSCLYSSPLRLDLTCGWDPRIKGLSFYETTAIFPATKFGDFIKDVKKLRDLITPQKLCGIDIYNGFLVRYIKASDAYLGQHEDSVVVDFNYYRGDDPNIPRLNQDVLEEIEQIAFFKYGAKPHWAKNRKLAFLGVPKKFPNWNKFVEVKKQVDPQGMFSSEWSDEVLYGENRENGDGCALEGLCICSEDKHCSPSKGYFCKPGFLYSNARVCRFSQGEILSSNLDLGVIS</sequence>
<comment type="catalytic activity">
    <reaction evidence="8">
        <text>L-gulono-1,4-lactone + O2 = L-ascorbate + H2O2 + H(+)</text>
        <dbReference type="Rhea" id="RHEA:32363"/>
        <dbReference type="ChEBI" id="CHEBI:15378"/>
        <dbReference type="ChEBI" id="CHEBI:15379"/>
        <dbReference type="ChEBI" id="CHEBI:16240"/>
        <dbReference type="ChEBI" id="CHEBI:17587"/>
        <dbReference type="ChEBI" id="CHEBI:38290"/>
        <dbReference type="EC" id="1.1.3.8"/>
    </reaction>
</comment>
<dbReference type="Gene3D" id="3.30.70.2520">
    <property type="match status" value="1"/>
</dbReference>
<dbReference type="FunFam" id="3.30.465.10:FF:000033">
    <property type="entry name" value="L-gulonolactone oxidase 5"/>
    <property type="match status" value="1"/>
</dbReference>
<dbReference type="InterPro" id="IPR016169">
    <property type="entry name" value="FAD-bd_PCMH_sub2"/>
</dbReference>
<comment type="pathway">
    <text evidence="2">Cofactor biosynthesis; L-ascorbate biosynthesis.</text>
</comment>
<gene>
    <name evidence="11" type="primary">LOC110711421</name>
</gene>
<dbReference type="FunFam" id="3.30.70.2520:FF:000003">
    <property type="entry name" value="L-gulonolactone oxidase 2"/>
    <property type="match status" value="1"/>
</dbReference>
<dbReference type="Gramene" id="AUR62041722-RA">
    <property type="protein sequence ID" value="AUR62041722-RA:cds"/>
    <property type="gene ID" value="AUR62041722"/>
</dbReference>
<dbReference type="OMA" id="STEMAME"/>
<dbReference type="SUPFAM" id="SSF56176">
    <property type="entry name" value="FAD-binding/transporter-associated domain-like"/>
    <property type="match status" value="1"/>
</dbReference>
<dbReference type="InterPro" id="IPR007173">
    <property type="entry name" value="ALO_C"/>
</dbReference>
<dbReference type="InterPro" id="IPR016166">
    <property type="entry name" value="FAD-bd_PCMH"/>
</dbReference>
<dbReference type="EnsemblPlants" id="AUR62041722-RA">
    <property type="protein sequence ID" value="AUR62041722-RA:cds"/>
    <property type="gene ID" value="AUR62041722"/>
</dbReference>
<feature type="signal peptide" evidence="9">
    <location>
        <begin position="1"/>
        <end position="35"/>
    </location>
</feature>
<dbReference type="Gene3D" id="3.30.465.10">
    <property type="match status" value="1"/>
</dbReference>
<dbReference type="InterPro" id="IPR050432">
    <property type="entry name" value="FAD-linked_Oxidoreductases_BP"/>
</dbReference>
<reference evidence="11" key="2">
    <citation type="submission" date="2021-03" db="UniProtKB">
        <authorList>
            <consortium name="EnsemblPlants"/>
        </authorList>
    </citation>
    <scope>IDENTIFICATION</scope>
</reference>
<evidence type="ECO:0000256" key="3">
    <source>
        <dbReference type="ARBA" id="ARBA00005466"/>
    </source>
</evidence>